<evidence type="ECO:0000259" key="1">
    <source>
        <dbReference type="Pfam" id="PF12770"/>
    </source>
</evidence>
<accession>A0A428ZEL0</accession>
<evidence type="ECO:0000313" key="2">
    <source>
        <dbReference type="EMBL" id="RSM86408.1"/>
    </source>
</evidence>
<dbReference type="InterPro" id="IPR011990">
    <property type="entry name" value="TPR-like_helical_dom_sf"/>
</dbReference>
<dbReference type="EMBL" id="QHKI01000009">
    <property type="protein sequence ID" value="RSM86408.1"/>
    <property type="molecule type" value="Genomic_DNA"/>
</dbReference>
<organism evidence="2 3">
    <name type="scientific">Kibdelosporangium aridum</name>
    <dbReference type="NCBI Taxonomy" id="2030"/>
    <lineage>
        <taxon>Bacteria</taxon>
        <taxon>Bacillati</taxon>
        <taxon>Actinomycetota</taxon>
        <taxon>Actinomycetes</taxon>
        <taxon>Pseudonocardiales</taxon>
        <taxon>Pseudonocardiaceae</taxon>
        <taxon>Kibdelosporangium</taxon>
    </lineage>
</organism>
<dbReference type="AlphaFoldDB" id="A0A428ZEL0"/>
<dbReference type="Pfam" id="PF12770">
    <property type="entry name" value="CHAT"/>
    <property type="match status" value="1"/>
</dbReference>
<sequence length="914" mass="100399">MVLISLLMRRVGGPETPVETTEMVDACRSLLELMPPGYPHRHAALAYLGVALSVQQHPSENPRVIAIFRESLELFDEAIRLLPPGVPFNVQYRCNRTAALVQLAECTNDRTFLDQAVADLRALRTENPGNASVDLWLGMALQKRGERIGRPQDLDEAIPLLRTTMIDLPHDHQGRMYMLISLGEALVVRGSYSGSHRAMAEGADMLRQALDASSPDMPLRGVGVLAHAANQLNIAVREQRWDLLDELIASLRELLSATAEPSRVKAVGASRLGEALNLRYRLSQRQADLDEAIEATSSAAAIDTGNVLDRVRAARVRADSLQLRYDAHHDEEDLRVAMNVLDGARAELPDGHPLLASLNHDFAALAIVALARTRDSAYYVVARDLLREAAEARYSPVKARLVAAESLLGLAVAVRDDATSAQTAQLAVDLLPVHAWHGFDRADQEFNLAMFNQVATDAAAAVLQNDKASAKQALALLEKGRGVLLQQALRTRADLTRLRERAPQLAKRLDTLRSELDGEFDDEAQAAADRRSQAAHEWDRLVEQVRRNGFALFLEGPDLRKLRRAASAGPVAVLNVSDVRSDALILTRRHLRRVPLPGLTPAAVRERVTAFRAALDEKPDEQGTPAQQQAAAAIRDILGWLWHEVTAPVLAHLELTGPRRGGRWPRIWWCPTGLLAALPLHAAGTGQPGESVLDRVVSSYTPTVHELVRTRSRPRPPETLRRLLAVTVPESPDTAPIPSASKETRLLAERLPGTTRLDPSDSTPQRTRDELLRHAWAHFACHGNQDLANPSQGELVLTDGRLTVLDISRMRLDHAEFAFLSACDSALGGKDLPDESIHLAAALQLAGFTHVIGTLWPIGDAPARRVVQDVYAPQGGDRFEPEQSAFALHRATRALRERYPDSPWAWAAHVHFGP</sequence>
<dbReference type="SUPFAM" id="SSF48452">
    <property type="entry name" value="TPR-like"/>
    <property type="match status" value="1"/>
</dbReference>
<protein>
    <recommendedName>
        <fullName evidence="1">CHAT domain-containing protein</fullName>
    </recommendedName>
</protein>
<dbReference type="Proteomes" id="UP000287547">
    <property type="component" value="Unassembled WGS sequence"/>
</dbReference>
<proteinExistence type="predicted"/>
<dbReference type="Gene3D" id="1.25.40.10">
    <property type="entry name" value="Tetratricopeptide repeat domain"/>
    <property type="match status" value="1"/>
</dbReference>
<name>A0A428ZEL0_KIBAR</name>
<evidence type="ECO:0000313" key="3">
    <source>
        <dbReference type="Proteomes" id="UP000287547"/>
    </source>
</evidence>
<gene>
    <name evidence="2" type="ORF">DMH04_14180</name>
</gene>
<feature type="domain" description="CHAT" evidence="1">
    <location>
        <begin position="637"/>
        <end position="913"/>
    </location>
</feature>
<comment type="caution">
    <text evidence="2">The sequence shown here is derived from an EMBL/GenBank/DDBJ whole genome shotgun (WGS) entry which is preliminary data.</text>
</comment>
<dbReference type="InterPro" id="IPR024983">
    <property type="entry name" value="CHAT_dom"/>
</dbReference>
<dbReference type="OrthoDB" id="3206999at2"/>
<reference evidence="2 3" key="1">
    <citation type="submission" date="2018-05" db="EMBL/GenBank/DDBJ databases">
        <title>Evolution of GPA BGCs.</title>
        <authorList>
            <person name="Waglechner N."/>
            <person name="Wright G.D."/>
        </authorList>
    </citation>
    <scope>NUCLEOTIDE SEQUENCE [LARGE SCALE GENOMIC DNA]</scope>
    <source>
        <strain evidence="2 3">A82846</strain>
    </source>
</reference>